<proteinExistence type="predicted"/>
<accession>A0A1D8JEP6</accession>
<evidence type="ECO:0000313" key="1">
    <source>
        <dbReference type="EMBL" id="AOV07192.1"/>
    </source>
</evidence>
<keyword evidence="2" id="KW-1185">Reference proteome</keyword>
<sequence>MKLKDFLAGILTGVAVGIVVKEAIDRANPYISADSVLNNIKDEFKKEGPIDGSWIVMKTEPFENNMITMDVYRGGISRIQNGDLEQFEFAANAKTGTVVVLMKL</sequence>
<organism evidence="1 2">
    <name type="scientific">Sporosarcina ureilytica</name>
    <dbReference type="NCBI Taxonomy" id="298596"/>
    <lineage>
        <taxon>Bacteria</taxon>
        <taxon>Bacillati</taxon>
        <taxon>Bacillota</taxon>
        <taxon>Bacilli</taxon>
        <taxon>Bacillales</taxon>
        <taxon>Caryophanaceae</taxon>
        <taxon>Sporosarcina</taxon>
    </lineage>
</organism>
<protein>
    <submittedName>
        <fullName evidence="1">Peptidase M4</fullName>
    </submittedName>
</protein>
<evidence type="ECO:0000313" key="2">
    <source>
        <dbReference type="Proteomes" id="UP000185746"/>
    </source>
</evidence>
<reference evidence="1 2" key="1">
    <citation type="submission" date="2016-09" db="EMBL/GenBank/DDBJ databases">
        <title>Complete genome sequence of the Lysinibacillus sphaericus LMG 22257, a specie of Bacillus with ureolytic activity that can effectively biodeposit calcium carbonate.</title>
        <authorList>
            <person name="Yan W."/>
        </authorList>
    </citation>
    <scope>NUCLEOTIDE SEQUENCE [LARGE SCALE GENOMIC DNA]</scope>
    <source>
        <strain evidence="1 2">LMG 22257</strain>
    </source>
</reference>
<dbReference type="KEGG" id="surl:BI350_06315"/>
<name>A0A1D8JEP6_9BACL</name>
<dbReference type="EMBL" id="CP017560">
    <property type="protein sequence ID" value="AOV07192.1"/>
    <property type="molecule type" value="Genomic_DNA"/>
</dbReference>
<dbReference type="Proteomes" id="UP000185746">
    <property type="component" value="Chromosome"/>
</dbReference>
<dbReference type="AlphaFoldDB" id="A0A1D8JEP6"/>
<gene>
    <name evidence="1" type="ORF">BI350_06315</name>
</gene>
<dbReference type="RefSeq" id="WP_075527321.1">
    <property type="nucleotide sequence ID" value="NZ_CP017560.1"/>
</dbReference>